<proteinExistence type="predicted"/>
<name>A0A2H3SQ65_FUSOX</name>
<evidence type="ECO:0000313" key="2">
    <source>
        <dbReference type="Proteomes" id="UP000219369"/>
    </source>
</evidence>
<dbReference type="EMBL" id="FMJY01000002">
    <property type="protein sequence ID" value="SCO78602.1"/>
    <property type="molecule type" value="Genomic_DNA"/>
</dbReference>
<organism evidence="1 2">
    <name type="scientific">Fusarium oxysporum</name>
    <name type="common">Fusarium vascular wilt</name>
    <dbReference type="NCBI Taxonomy" id="5507"/>
    <lineage>
        <taxon>Eukaryota</taxon>
        <taxon>Fungi</taxon>
        <taxon>Dikarya</taxon>
        <taxon>Ascomycota</taxon>
        <taxon>Pezizomycotina</taxon>
        <taxon>Sordariomycetes</taxon>
        <taxon>Hypocreomycetidae</taxon>
        <taxon>Hypocreales</taxon>
        <taxon>Nectriaceae</taxon>
        <taxon>Fusarium</taxon>
        <taxon>Fusarium oxysporum species complex</taxon>
    </lineage>
</organism>
<gene>
    <name evidence="1" type="ORF">FRV6_02815</name>
</gene>
<protein>
    <submittedName>
        <fullName evidence="1">Uncharacterized protein</fullName>
    </submittedName>
</protein>
<evidence type="ECO:0000313" key="1">
    <source>
        <dbReference type="EMBL" id="SCO78602.1"/>
    </source>
</evidence>
<dbReference type="Proteomes" id="UP000219369">
    <property type="component" value="Unassembled WGS sequence"/>
</dbReference>
<accession>A0A2H3SQ65</accession>
<reference evidence="2" key="1">
    <citation type="submission" date="2016-09" db="EMBL/GenBank/DDBJ databases">
        <authorList>
            <person name="Guldener U."/>
        </authorList>
    </citation>
    <scope>NUCLEOTIDE SEQUENCE [LARGE SCALE GENOMIC DNA]</scope>
    <source>
        <strain evidence="2">V64-1</strain>
    </source>
</reference>
<sequence>MPASMTGSSSYRFNEPVTVTVPWHLSIIAGEDLPRDQLRGRLNVSRPAYVVAVALQEALGHLDNAEDTPLSKGKETDYLPHAFTQALNEKMAAAAGAEALDEEVNELLR</sequence>
<dbReference type="AlphaFoldDB" id="A0A2H3SQ65"/>